<dbReference type="PATRIC" id="fig|1440763.5.peg.2697"/>
<reference evidence="2" key="1">
    <citation type="submission" date="2016-09" db="EMBL/GenBank/DDBJ databases">
        <authorList>
            <person name="Lysoe E."/>
        </authorList>
    </citation>
    <scope>NUCLEOTIDE SEQUENCE [LARGE SCALE GENOMIC DNA]</scope>
    <source>
        <strain evidence="2">LJ96T</strain>
    </source>
</reference>
<dbReference type="AlphaFoldDB" id="A0A0G9HA42"/>
<protein>
    <submittedName>
        <fullName evidence="1">Uncharacterized protein</fullName>
    </submittedName>
</protein>
<dbReference type="RefSeq" id="WP_046968314.1">
    <property type="nucleotide sequence ID" value="NZ_CP017480.1"/>
</dbReference>
<accession>A0A0G9HA42</accession>
<evidence type="ECO:0000313" key="1">
    <source>
        <dbReference type="EMBL" id="APG04001.1"/>
    </source>
</evidence>
<name>A0A0G9HA42_9GAMM</name>
<evidence type="ECO:0000313" key="2">
    <source>
        <dbReference type="Proteomes" id="UP000182987"/>
    </source>
</evidence>
<keyword evidence="2" id="KW-1185">Reference proteome</keyword>
<dbReference type="EMBL" id="CP017480">
    <property type="protein sequence ID" value="APG04001.1"/>
    <property type="molecule type" value="Genomic_DNA"/>
</dbReference>
<dbReference type="Proteomes" id="UP000182987">
    <property type="component" value="Chromosome"/>
</dbReference>
<dbReference type="KEGG" id="lrz:BJI69_08900"/>
<gene>
    <name evidence="1" type="ORF">BJI69_08900</name>
</gene>
<organism evidence="1 2">
    <name type="scientific">Luteibacter rhizovicinus DSM 16549</name>
    <dbReference type="NCBI Taxonomy" id="1440763"/>
    <lineage>
        <taxon>Bacteria</taxon>
        <taxon>Pseudomonadati</taxon>
        <taxon>Pseudomonadota</taxon>
        <taxon>Gammaproteobacteria</taxon>
        <taxon>Lysobacterales</taxon>
        <taxon>Rhodanobacteraceae</taxon>
        <taxon>Luteibacter</taxon>
    </lineage>
</organism>
<proteinExistence type="predicted"/>
<sequence length="164" mass="17394">MEDKGTPDDFARAMADRLKKPEYATGTYEPPKRKGGKSAVMAKIESRADALAIVRETSILFLCLAGLQAFLAMFIGRALIVDAVIYVVLAGLLWRFNSRAAASILVLFAALVAAVTVAHLMGVKMPGGTNVFLAGIALWSAIRAVEATYKLRGQFASADAAAST</sequence>
<dbReference type="STRING" id="1440763.BJI69_08900"/>